<evidence type="ECO:0000313" key="2">
    <source>
        <dbReference type="EMBL" id="MBE1537064.1"/>
    </source>
</evidence>
<protein>
    <recommendedName>
        <fullName evidence="1">Schlafen AlbA-2 domain-containing protein</fullName>
    </recommendedName>
</protein>
<dbReference type="RefSeq" id="WP_192762999.1">
    <property type="nucleotide sequence ID" value="NZ_JADBDZ010000001.1"/>
</dbReference>
<feature type="domain" description="Schlafen AlbA-2" evidence="1">
    <location>
        <begin position="30"/>
        <end position="139"/>
    </location>
</feature>
<dbReference type="PANTHER" id="PTHR30595">
    <property type="entry name" value="GLPR-RELATED TRANSCRIPTIONAL REPRESSOR"/>
    <property type="match status" value="1"/>
</dbReference>
<comment type="caution">
    <text evidence="2">The sequence shown here is derived from an EMBL/GenBank/DDBJ whole genome shotgun (WGS) entry which is preliminary data.</text>
</comment>
<evidence type="ECO:0000313" key="3">
    <source>
        <dbReference type="Proteomes" id="UP000627838"/>
    </source>
</evidence>
<accession>A0ABR9K2I9</accession>
<dbReference type="PANTHER" id="PTHR30595:SF6">
    <property type="entry name" value="SCHLAFEN ALBA-2 DOMAIN-CONTAINING PROTEIN"/>
    <property type="match status" value="1"/>
</dbReference>
<name>A0ABR9K2I9_9ACTN</name>
<organism evidence="2 3">
    <name type="scientific">Actinomadura algeriensis</name>
    <dbReference type="NCBI Taxonomy" id="1679523"/>
    <lineage>
        <taxon>Bacteria</taxon>
        <taxon>Bacillati</taxon>
        <taxon>Actinomycetota</taxon>
        <taxon>Actinomycetes</taxon>
        <taxon>Streptosporangiales</taxon>
        <taxon>Thermomonosporaceae</taxon>
        <taxon>Actinomadura</taxon>
    </lineage>
</organism>
<keyword evidence="3" id="KW-1185">Reference proteome</keyword>
<proteinExistence type="predicted"/>
<gene>
    <name evidence="2" type="ORF">H4W34_006897</name>
</gene>
<evidence type="ECO:0000259" key="1">
    <source>
        <dbReference type="Pfam" id="PF04326"/>
    </source>
</evidence>
<dbReference type="InterPro" id="IPR007421">
    <property type="entry name" value="Schlafen_AlbA_2_dom"/>
</dbReference>
<dbReference type="Gene3D" id="3.30.950.30">
    <property type="entry name" value="Schlafen, AAA domain"/>
    <property type="match status" value="1"/>
</dbReference>
<sequence>MSLIEALLHCTPSQVTLDQLRRLVSLVGPEAPTVEYKANMSSTLAKGVAALANTYGGLLLVGVTDERQIVGVKEKTIESVSQHCHSTLEPPWAPEIIPVSMDDDSGKFLLVLRVVPGMAPRPLLFNGAAPIRNHNTTYNANWQQLATLFTEESTVYQADPWSIKSPDIRRDHGQREDIYDLVIRTGLDIAIDPRARWRPLREDDVDQLAEALNQSALHDELVHLTGPHRIIEPFHRRGHNQSHAVRLHWRGFIKAQPKKIEAIEAILSADIPGGYGQTASRLLVHLDVLTRFEATSILSKAETDWRMTAIKLGRLIEAMIGSLVNQSVVGSLANLAHIHALAVPQPRVFHIRSVGPIAETIDLDSLERIPGANTSYGAHLLADPAFDLADAGDRHAQVKTWLVQTAMDAGLLGMEQLLTSQFRAPSQIRQKL</sequence>
<dbReference type="InterPro" id="IPR038461">
    <property type="entry name" value="Schlafen_AlbA_2_dom_sf"/>
</dbReference>
<dbReference type="EMBL" id="JADBDZ010000001">
    <property type="protein sequence ID" value="MBE1537064.1"/>
    <property type="molecule type" value="Genomic_DNA"/>
</dbReference>
<reference evidence="2 3" key="1">
    <citation type="submission" date="2020-10" db="EMBL/GenBank/DDBJ databases">
        <title>Sequencing the genomes of 1000 actinobacteria strains.</title>
        <authorList>
            <person name="Klenk H.-P."/>
        </authorList>
    </citation>
    <scope>NUCLEOTIDE SEQUENCE [LARGE SCALE GENOMIC DNA]</scope>
    <source>
        <strain evidence="2 3">DSM 46744</strain>
    </source>
</reference>
<dbReference type="Proteomes" id="UP000627838">
    <property type="component" value="Unassembled WGS sequence"/>
</dbReference>
<dbReference type="Pfam" id="PF04326">
    <property type="entry name" value="SLFN_AlbA_2"/>
    <property type="match status" value="1"/>
</dbReference>